<reference evidence="1" key="1">
    <citation type="submission" date="2023-04" db="EMBL/GenBank/DDBJ databases">
        <authorList>
            <person name="Vijverberg K."/>
            <person name="Xiong W."/>
            <person name="Schranz E."/>
        </authorList>
    </citation>
    <scope>NUCLEOTIDE SEQUENCE</scope>
</reference>
<dbReference type="GO" id="GO:0031298">
    <property type="term" value="C:replication fork protection complex"/>
    <property type="evidence" value="ECO:0007669"/>
    <property type="project" value="TreeGrafter"/>
</dbReference>
<gene>
    <name evidence="1" type="ORF">LSALG_LOCUS18078</name>
</gene>
<keyword evidence="2" id="KW-1185">Reference proteome</keyword>
<dbReference type="EMBL" id="OX465080">
    <property type="protein sequence ID" value="CAI9278194.1"/>
    <property type="molecule type" value="Genomic_DNA"/>
</dbReference>
<evidence type="ECO:0000313" key="2">
    <source>
        <dbReference type="Proteomes" id="UP001177003"/>
    </source>
</evidence>
<protein>
    <submittedName>
        <fullName evidence="1">Uncharacterized protein</fullName>
    </submittedName>
</protein>
<organism evidence="1 2">
    <name type="scientific">Lactuca saligna</name>
    <name type="common">Willowleaf lettuce</name>
    <dbReference type="NCBI Taxonomy" id="75948"/>
    <lineage>
        <taxon>Eukaryota</taxon>
        <taxon>Viridiplantae</taxon>
        <taxon>Streptophyta</taxon>
        <taxon>Embryophyta</taxon>
        <taxon>Tracheophyta</taxon>
        <taxon>Spermatophyta</taxon>
        <taxon>Magnoliopsida</taxon>
        <taxon>eudicotyledons</taxon>
        <taxon>Gunneridae</taxon>
        <taxon>Pentapetalae</taxon>
        <taxon>asterids</taxon>
        <taxon>campanulids</taxon>
        <taxon>Asterales</taxon>
        <taxon>Asteraceae</taxon>
        <taxon>Cichorioideae</taxon>
        <taxon>Cichorieae</taxon>
        <taxon>Lactucinae</taxon>
        <taxon>Lactuca</taxon>
    </lineage>
</organism>
<dbReference type="GO" id="GO:0006281">
    <property type="term" value="P:DNA repair"/>
    <property type="evidence" value="ECO:0007669"/>
    <property type="project" value="TreeGrafter"/>
</dbReference>
<proteinExistence type="predicted"/>
<dbReference type="GO" id="GO:0043111">
    <property type="term" value="P:replication fork arrest"/>
    <property type="evidence" value="ECO:0007669"/>
    <property type="project" value="TreeGrafter"/>
</dbReference>
<dbReference type="Proteomes" id="UP001177003">
    <property type="component" value="Chromosome 4"/>
</dbReference>
<dbReference type="PANTHER" id="PTHR22940:SF4">
    <property type="entry name" value="PROTEIN TIMELESS HOMOLOG"/>
    <property type="match status" value="1"/>
</dbReference>
<sequence length="133" mass="15288">MPWENGRMPTTNKNILRLLHDFTNQFLLGGYNVLMKSIHEDIEKEHHAIENNDVVIFFQVAEFIMSFQNLKLLASKPDAEVNVSETSKDHDAESTLFEANICGSISKTMNETMFLLVVSKWRSIFDGLKETHD</sequence>
<dbReference type="AlphaFoldDB" id="A0AA35YQK6"/>
<name>A0AA35YQK6_LACSI</name>
<evidence type="ECO:0000313" key="1">
    <source>
        <dbReference type="EMBL" id="CAI9278194.1"/>
    </source>
</evidence>
<dbReference type="GO" id="GO:0000076">
    <property type="term" value="P:DNA replication checkpoint signaling"/>
    <property type="evidence" value="ECO:0007669"/>
    <property type="project" value="TreeGrafter"/>
</dbReference>
<accession>A0AA35YQK6</accession>
<dbReference type="InterPro" id="IPR044998">
    <property type="entry name" value="Timeless"/>
</dbReference>
<dbReference type="GO" id="GO:0003677">
    <property type="term" value="F:DNA binding"/>
    <property type="evidence" value="ECO:0007669"/>
    <property type="project" value="TreeGrafter"/>
</dbReference>
<dbReference type="PANTHER" id="PTHR22940">
    <property type="entry name" value="TIMEOUT/TIMELESS-2"/>
    <property type="match status" value="1"/>
</dbReference>